<dbReference type="PATRIC" id="fig|851.8.peg.2126"/>
<dbReference type="AlphaFoldDB" id="A0A133NHD9"/>
<evidence type="ECO:0000313" key="1">
    <source>
        <dbReference type="EMBL" id="KXA15657.1"/>
    </source>
</evidence>
<comment type="caution">
    <text evidence="1">The sequence shown here is derived from an EMBL/GenBank/DDBJ whole genome shotgun (WGS) entry which is preliminary data.</text>
</comment>
<accession>A0A133NHD9</accession>
<dbReference type="EMBL" id="LRPY01000229">
    <property type="protein sequence ID" value="KXA15657.1"/>
    <property type="molecule type" value="Genomic_DNA"/>
</dbReference>
<dbReference type="PANTHER" id="PTHR38733:SF1">
    <property type="entry name" value="TYPE IV METHYL-DIRECTED RESTRICTION ENZYME ECOKMCRBC"/>
    <property type="match status" value="1"/>
</dbReference>
<evidence type="ECO:0008006" key="3">
    <source>
        <dbReference type="Google" id="ProtNLM"/>
    </source>
</evidence>
<proteinExistence type="predicted"/>
<keyword evidence="2" id="KW-1185">Reference proteome</keyword>
<gene>
    <name evidence="1" type="ORF">HMPREF3221_02108</name>
</gene>
<dbReference type="REBASE" id="169903">
    <property type="entry name" value="Fnu7757BMcrBC2P"/>
</dbReference>
<organism evidence="1 2">
    <name type="scientific">Fusobacterium nucleatum</name>
    <dbReference type="NCBI Taxonomy" id="851"/>
    <lineage>
        <taxon>Bacteria</taxon>
        <taxon>Fusobacteriati</taxon>
        <taxon>Fusobacteriota</taxon>
        <taxon>Fusobacteriia</taxon>
        <taxon>Fusobacteriales</taxon>
        <taxon>Fusobacteriaceae</taxon>
        <taxon>Fusobacterium</taxon>
    </lineage>
</organism>
<sequence length="445" mass="53093">MKEIITIKEYEKIWANKNFKIFIDKNKFKKLKDFIKANNLDNGLKFFKIYENCIIPQNFIGTINVDNISIEIFPKIPLRKGNKELEKERFLEILEYVETFNENIFEDLEIGTQNMPILEIFISNFVKEIKKIVKKGLVYSYTNKSENILYFKGKLDLTNHIKYNFIENKFFMNFDEFSVNSIENCLIKLGLEKVKYISTNIENKEIIYQLLVHFEEVDIIGLDPTVLFNKIIFNRKNDFYRKSLDLAKFFLLDESPYSIFFNDDRGVTGLFLPMETIYESYIANKLRQIINKKYSDKFSIRIQDNSHKVFDDCRHNGRKIDYKKNNITFFRLIPDIILESKNEIIILDTKWKELNNPEKNGKIYNYNISHEDIYQLITYIQIYQIKENKNCKRAYLIYPINNNEENSLKESILFKNSNLEIGVYFVDLSSEEKLNESLKSILNDI</sequence>
<name>A0A133NHD9_FUSNU</name>
<reference evidence="2" key="1">
    <citation type="submission" date="2016-01" db="EMBL/GenBank/DDBJ databases">
        <authorList>
            <person name="Mitreva M."/>
            <person name="Pepin K.H."/>
            <person name="Mihindukulasuriya K.A."/>
            <person name="Fulton R."/>
            <person name="Fronick C."/>
            <person name="O'Laughlin M."/>
            <person name="Miner T."/>
            <person name="Herter B."/>
            <person name="Rosa B.A."/>
            <person name="Cordes M."/>
            <person name="Tomlinson C."/>
            <person name="Wollam A."/>
            <person name="Palsikar V.B."/>
            <person name="Mardis E.R."/>
            <person name="Wilson R.K."/>
        </authorList>
    </citation>
    <scope>NUCLEOTIDE SEQUENCE [LARGE SCALE GENOMIC DNA]</scope>
    <source>
        <strain evidence="2">MJR7757B</strain>
    </source>
</reference>
<dbReference type="RefSeq" id="WP_060798881.1">
    <property type="nucleotide sequence ID" value="NZ_KQ956774.1"/>
</dbReference>
<dbReference type="Pfam" id="PF10117">
    <property type="entry name" value="McrBC"/>
    <property type="match status" value="1"/>
</dbReference>
<dbReference type="Proteomes" id="UP000070401">
    <property type="component" value="Unassembled WGS sequence"/>
</dbReference>
<protein>
    <recommendedName>
        <fullName evidence="3">Restriction endonuclease</fullName>
    </recommendedName>
</protein>
<dbReference type="PANTHER" id="PTHR38733">
    <property type="entry name" value="PROTEIN MCRC"/>
    <property type="match status" value="1"/>
</dbReference>
<dbReference type="InterPro" id="IPR019292">
    <property type="entry name" value="McrC"/>
</dbReference>
<evidence type="ECO:0000313" key="2">
    <source>
        <dbReference type="Proteomes" id="UP000070401"/>
    </source>
</evidence>